<accession>A0ACD1AEY2</accession>
<protein>
    <submittedName>
        <fullName evidence="1">23S rRNA (Pseudouridine(1915)-N(3))-methyltransferase RlmH</fullName>
        <ecNumber evidence="1">2.1.1.177</ecNumber>
    </submittedName>
</protein>
<name>A0ACD1AEY2_9FIRM</name>
<dbReference type="EMBL" id="CP042469">
    <property type="protein sequence ID" value="QOX64783.1"/>
    <property type="molecule type" value="Genomic_DNA"/>
</dbReference>
<keyword evidence="1" id="KW-0489">Methyltransferase</keyword>
<keyword evidence="1" id="KW-0808">Transferase</keyword>
<dbReference type="EC" id="2.1.1.177" evidence="1"/>
<organism evidence="1 2">
    <name type="scientific">Anoxybacterium hadale</name>
    <dbReference type="NCBI Taxonomy" id="3408580"/>
    <lineage>
        <taxon>Bacteria</taxon>
        <taxon>Bacillati</taxon>
        <taxon>Bacillota</taxon>
        <taxon>Clostridia</taxon>
        <taxon>Peptostreptococcales</taxon>
        <taxon>Anaerovoracaceae</taxon>
        <taxon>Anoxybacterium</taxon>
    </lineage>
</organism>
<gene>
    <name evidence="1" type="primary">rlmH</name>
    <name evidence="1" type="ORF">FRZ06_16235</name>
</gene>
<reference evidence="1" key="1">
    <citation type="submission" date="2019-08" db="EMBL/GenBank/DDBJ databases">
        <title>Genome sequence of Clostridiales bacterium MT110.</title>
        <authorList>
            <person name="Cao J."/>
        </authorList>
    </citation>
    <scope>NUCLEOTIDE SEQUENCE</scope>
    <source>
        <strain evidence="1">MT110</strain>
    </source>
</reference>
<keyword evidence="2" id="KW-1185">Reference proteome</keyword>
<sequence>MNITILCIGKLKERYWTEAIAEYSKRLSKYCTLTINELKEEKAPDNPSNAEESAVKDAEGKSILKQIKKDSYVIVLAIKGKELDSEALSEKIRTLGISGKSDITFVIGGSFGLSDEVLSRADFQLSFSKLTFPHQMMRVILLEQIYRSFKIIRNETYHK</sequence>
<evidence type="ECO:0000313" key="1">
    <source>
        <dbReference type="EMBL" id="QOX64783.1"/>
    </source>
</evidence>
<dbReference type="Proteomes" id="UP000594014">
    <property type="component" value="Chromosome"/>
</dbReference>
<proteinExistence type="predicted"/>
<evidence type="ECO:0000313" key="2">
    <source>
        <dbReference type="Proteomes" id="UP000594014"/>
    </source>
</evidence>